<dbReference type="SMART" id="SM00354">
    <property type="entry name" value="HTH_LACI"/>
    <property type="match status" value="1"/>
</dbReference>
<dbReference type="PANTHER" id="PTHR30146:SF109">
    <property type="entry name" value="HTH-TYPE TRANSCRIPTIONAL REGULATOR GALS"/>
    <property type="match status" value="1"/>
</dbReference>
<sequence>MVTIKEVAKEAKVAPSTVSRVIADSPRISEKTKQRVKEVMERLGYYPNLQARSLAAKSTRTIGVIMPASAEKAFQNPFFPEVLRGISRQAHATKYGIYLSTGTTQDEIHEEVVSMVMGRRVDGIILLYSRTTDRTMEYLMENGFPFTVVGRPYRNKNSITYIDNDNVGITKQMTEYLLNLGHTEIAFVGGNRDFVVTIDRLKGYREALAEAGISYREQYIFTNDMVSGNGKDAVKALMELPSRPTAIVTLDDLLAHEMIGSFEVCNIRVPEDISIVSFNNLSLSEHSNPPLTSIDIGTFNLGYQATQYLIEKIEDPETEPKGVIIPAELIERKSCAPLILTAL</sequence>
<keyword evidence="2" id="KW-0238">DNA-binding</keyword>
<evidence type="ECO:0000259" key="4">
    <source>
        <dbReference type="PROSITE" id="PS50932"/>
    </source>
</evidence>
<dbReference type="RefSeq" id="WP_118921062.1">
    <property type="nucleotide sequence ID" value="NZ_QWEG01000007.1"/>
</dbReference>
<dbReference type="AlphaFoldDB" id="A0A417YTF0"/>
<protein>
    <submittedName>
        <fullName evidence="5">LacI family transcriptional regulator</fullName>
    </submittedName>
</protein>
<dbReference type="Gene3D" id="1.10.260.40">
    <property type="entry name" value="lambda repressor-like DNA-binding domains"/>
    <property type="match status" value="1"/>
</dbReference>
<accession>A0A417YTF0</accession>
<dbReference type="InterPro" id="IPR010982">
    <property type="entry name" value="Lambda_DNA-bd_dom_sf"/>
</dbReference>
<dbReference type="Proteomes" id="UP000284416">
    <property type="component" value="Unassembled WGS sequence"/>
</dbReference>
<name>A0A417YTF0_9BACI</name>
<keyword evidence="6" id="KW-1185">Reference proteome</keyword>
<dbReference type="EMBL" id="QWEG01000007">
    <property type="protein sequence ID" value="RHW40300.1"/>
    <property type="molecule type" value="Genomic_DNA"/>
</dbReference>
<keyword evidence="1" id="KW-0805">Transcription regulation</keyword>
<dbReference type="InterPro" id="IPR000843">
    <property type="entry name" value="HTH_LacI"/>
</dbReference>
<dbReference type="Pfam" id="PF13377">
    <property type="entry name" value="Peripla_BP_3"/>
    <property type="match status" value="1"/>
</dbReference>
<comment type="caution">
    <text evidence="5">The sequence shown here is derived from an EMBL/GenBank/DDBJ whole genome shotgun (WGS) entry which is preliminary data.</text>
</comment>
<evidence type="ECO:0000256" key="2">
    <source>
        <dbReference type="ARBA" id="ARBA00023125"/>
    </source>
</evidence>
<dbReference type="CDD" id="cd06294">
    <property type="entry name" value="PBP1_MalR-like"/>
    <property type="match status" value="1"/>
</dbReference>
<dbReference type="OrthoDB" id="9788209at2"/>
<feature type="domain" description="HTH lacI-type" evidence="4">
    <location>
        <begin position="2"/>
        <end position="56"/>
    </location>
</feature>
<gene>
    <name evidence="5" type="ORF">D1B31_12160</name>
</gene>
<evidence type="ECO:0000313" key="6">
    <source>
        <dbReference type="Proteomes" id="UP000284416"/>
    </source>
</evidence>
<evidence type="ECO:0000256" key="1">
    <source>
        <dbReference type="ARBA" id="ARBA00023015"/>
    </source>
</evidence>
<dbReference type="GO" id="GO:0003700">
    <property type="term" value="F:DNA-binding transcription factor activity"/>
    <property type="evidence" value="ECO:0007669"/>
    <property type="project" value="TreeGrafter"/>
</dbReference>
<dbReference type="InterPro" id="IPR046335">
    <property type="entry name" value="LacI/GalR-like_sensor"/>
</dbReference>
<dbReference type="GO" id="GO:0000976">
    <property type="term" value="F:transcription cis-regulatory region binding"/>
    <property type="evidence" value="ECO:0007669"/>
    <property type="project" value="TreeGrafter"/>
</dbReference>
<proteinExistence type="predicted"/>
<dbReference type="SUPFAM" id="SSF53822">
    <property type="entry name" value="Periplasmic binding protein-like I"/>
    <property type="match status" value="1"/>
</dbReference>
<evidence type="ECO:0000313" key="5">
    <source>
        <dbReference type="EMBL" id="RHW40300.1"/>
    </source>
</evidence>
<dbReference type="PANTHER" id="PTHR30146">
    <property type="entry name" value="LACI-RELATED TRANSCRIPTIONAL REPRESSOR"/>
    <property type="match status" value="1"/>
</dbReference>
<dbReference type="Gene3D" id="3.40.50.2300">
    <property type="match status" value="2"/>
</dbReference>
<organism evidence="5 6">
    <name type="scientific">Neobacillus notoginsengisoli</name>
    <dbReference type="NCBI Taxonomy" id="1578198"/>
    <lineage>
        <taxon>Bacteria</taxon>
        <taxon>Bacillati</taxon>
        <taxon>Bacillota</taxon>
        <taxon>Bacilli</taxon>
        <taxon>Bacillales</taxon>
        <taxon>Bacillaceae</taxon>
        <taxon>Neobacillus</taxon>
    </lineage>
</organism>
<reference evidence="5 6" key="1">
    <citation type="journal article" date="2017" name="Int. J. Syst. Evol. Microbiol.">
        <title>Bacillus notoginsengisoli sp. nov., a novel bacterium isolated from the rhizosphere of Panax notoginseng.</title>
        <authorList>
            <person name="Zhang M.Y."/>
            <person name="Cheng J."/>
            <person name="Cai Y."/>
            <person name="Zhang T.Y."/>
            <person name="Wu Y.Y."/>
            <person name="Manikprabhu D."/>
            <person name="Li W.J."/>
            <person name="Zhang Y.X."/>
        </authorList>
    </citation>
    <scope>NUCLEOTIDE SEQUENCE [LARGE SCALE GENOMIC DNA]</scope>
    <source>
        <strain evidence="5 6">JCM 30743</strain>
    </source>
</reference>
<dbReference type="Pfam" id="PF00356">
    <property type="entry name" value="LacI"/>
    <property type="match status" value="1"/>
</dbReference>
<keyword evidence="3" id="KW-0804">Transcription</keyword>
<dbReference type="InterPro" id="IPR028082">
    <property type="entry name" value="Peripla_BP_I"/>
</dbReference>
<dbReference type="CDD" id="cd01392">
    <property type="entry name" value="HTH_LacI"/>
    <property type="match status" value="1"/>
</dbReference>
<dbReference type="PROSITE" id="PS50932">
    <property type="entry name" value="HTH_LACI_2"/>
    <property type="match status" value="1"/>
</dbReference>
<evidence type="ECO:0000256" key="3">
    <source>
        <dbReference type="ARBA" id="ARBA00023163"/>
    </source>
</evidence>
<dbReference type="SUPFAM" id="SSF47413">
    <property type="entry name" value="lambda repressor-like DNA-binding domains"/>
    <property type="match status" value="1"/>
</dbReference>